<evidence type="ECO:0000313" key="12">
    <source>
        <dbReference type="Proteomes" id="UP000262257"/>
    </source>
</evidence>
<dbReference type="GO" id="GO:0006782">
    <property type="term" value="P:protoporphyrinogen IX biosynthetic process"/>
    <property type="evidence" value="ECO:0007669"/>
    <property type="project" value="UniProtKB-UniRule"/>
</dbReference>
<keyword evidence="5 9" id="KW-0627">Porphyrin biosynthesis</keyword>
<proteinExistence type="inferred from homology"/>
<evidence type="ECO:0000256" key="9">
    <source>
        <dbReference type="RuleBase" id="RU366031"/>
    </source>
</evidence>
<dbReference type="AlphaFoldDB" id="A0A3D3G2J9"/>
<name>A0A3D3G2J9_ACIRA</name>
<dbReference type="GO" id="GO:0006780">
    <property type="term" value="P:uroporphyrinogen III biosynthetic process"/>
    <property type="evidence" value="ECO:0007669"/>
    <property type="project" value="UniProtKB-UniRule"/>
</dbReference>
<feature type="domain" description="Tetrapyrrole biosynthesis uroporphyrinogen III synthase" evidence="10">
    <location>
        <begin position="15"/>
        <end position="232"/>
    </location>
</feature>
<dbReference type="Pfam" id="PF02602">
    <property type="entry name" value="HEM4"/>
    <property type="match status" value="1"/>
</dbReference>
<comment type="pathway">
    <text evidence="1 9">Porphyrin-containing compound metabolism; protoporphyrin-IX biosynthesis; coproporphyrinogen-III from 5-aminolevulinate: step 3/4.</text>
</comment>
<dbReference type="PANTHER" id="PTHR38042:SF1">
    <property type="entry name" value="UROPORPHYRINOGEN-III SYNTHASE, CHLOROPLASTIC"/>
    <property type="match status" value="1"/>
</dbReference>
<comment type="catalytic activity">
    <reaction evidence="8 9">
        <text>hydroxymethylbilane = uroporphyrinogen III + H2O</text>
        <dbReference type="Rhea" id="RHEA:18965"/>
        <dbReference type="ChEBI" id="CHEBI:15377"/>
        <dbReference type="ChEBI" id="CHEBI:57308"/>
        <dbReference type="ChEBI" id="CHEBI:57845"/>
        <dbReference type="EC" id="4.2.1.75"/>
    </reaction>
</comment>
<accession>A0A3D3G2J9</accession>
<dbReference type="Gene3D" id="3.40.50.10090">
    <property type="match status" value="2"/>
</dbReference>
<evidence type="ECO:0000256" key="4">
    <source>
        <dbReference type="ARBA" id="ARBA00023239"/>
    </source>
</evidence>
<evidence type="ECO:0000256" key="6">
    <source>
        <dbReference type="ARBA" id="ARBA00037589"/>
    </source>
</evidence>
<evidence type="ECO:0000256" key="1">
    <source>
        <dbReference type="ARBA" id="ARBA00004772"/>
    </source>
</evidence>
<gene>
    <name evidence="11" type="ORF">DIC32_09980</name>
</gene>
<evidence type="ECO:0000256" key="7">
    <source>
        <dbReference type="ARBA" id="ARBA00040167"/>
    </source>
</evidence>
<evidence type="ECO:0000256" key="3">
    <source>
        <dbReference type="ARBA" id="ARBA00013109"/>
    </source>
</evidence>
<dbReference type="PANTHER" id="PTHR38042">
    <property type="entry name" value="UROPORPHYRINOGEN-III SYNTHASE, CHLOROPLASTIC"/>
    <property type="match status" value="1"/>
</dbReference>
<comment type="caution">
    <text evidence="11">The sequence shown here is derived from an EMBL/GenBank/DDBJ whole genome shotgun (WGS) entry which is preliminary data.</text>
</comment>
<evidence type="ECO:0000256" key="8">
    <source>
        <dbReference type="ARBA" id="ARBA00048617"/>
    </source>
</evidence>
<comment type="function">
    <text evidence="6 9">Catalyzes cyclization of the linear tetrapyrrole, hydroxymethylbilane, to the macrocyclic uroporphyrinogen III.</text>
</comment>
<sequence>MLFINTRPQERSQALSLALLQAGHQVLELPLLELTPTAYSLQLQQLYQNLPFCQVIVVVSPAAADVGMQYLQQSGISLNDLRQLQWIAVGQTTAEHLKHYSISSQVPKLETSEGMLELDVFRQFNDLHSVAFWRGEGGRQFMMQNLHQQGIKVLNFILYERSCPTQSIHDFSKVAAQIIQYGNQVLVPITSEASWSNWLDLCQNQQSVLQLCHYLVLGERLYQLIHGYKIQHQAKFQVSKIEYLKPEVILQYIAELQGKL</sequence>
<dbReference type="InterPro" id="IPR003754">
    <property type="entry name" value="4pyrrol_synth_uPrphyn_synth"/>
</dbReference>
<keyword evidence="4 9" id="KW-0456">Lyase</keyword>
<reference evidence="11 12" key="1">
    <citation type="journal article" date="2018" name="Nat. Biotechnol.">
        <title>A standardized bacterial taxonomy based on genome phylogeny substantially revises the tree of life.</title>
        <authorList>
            <person name="Parks D.H."/>
            <person name="Chuvochina M."/>
            <person name="Waite D.W."/>
            <person name="Rinke C."/>
            <person name="Skarshewski A."/>
            <person name="Chaumeil P.A."/>
            <person name="Hugenholtz P."/>
        </authorList>
    </citation>
    <scope>NUCLEOTIDE SEQUENCE [LARGE SCALE GENOMIC DNA]</scope>
    <source>
        <strain evidence="11">UBA10045</strain>
    </source>
</reference>
<evidence type="ECO:0000313" key="11">
    <source>
        <dbReference type="EMBL" id="HCM31797.1"/>
    </source>
</evidence>
<evidence type="ECO:0000256" key="2">
    <source>
        <dbReference type="ARBA" id="ARBA00008133"/>
    </source>
</evidence>
<dbReference type="Proteomes" id="UP000262257">
    <property type="component" value="Unassembled WGS sequence"/>
</dbReference>
<dbReference type="InterPro" id="IPR036108">
    <property type="entry name" value="4pyrrol_syn_uPrphyn_synt_sf"/>
</dbReference>
<comment type="similarity">
    <text evidence="2 9">Belongs to the uroporphyrinogen-III synthase family.</text>
</comment>
<dbReference type="GO" id="GO:0004852">
    <property type="term" value="F:uroporphyrinogen-III synthase activity"/>
    <property type="evidence" value="ECO:0007669"/>
    <property type="project" value="UniProtKB-UniRule"/>
</dbReference>
<protein>
    <recommendedName>
        <fullName evidence="7 9">Uroporphyrinogen-III synthase</fullName>
        <ecNumber evidence="3 9">4.2.1.75</ecNumber>
    </recommendedName>
</protein>
<dbReference type="EMBL" id="DPXL01000123">
    <property type="protein sequence ID" value="HCM31797.1"/>
    <property type="molecule type" value="Genomic_DNA"/>
</dbReference>
<dbReference type="InterPro" id="IPR039793">
    <property type="entry name" value="UROS/Hem4"/>
</dbReference>
<dbReference type="UniPathway" id="UPA00251">
    <property type="reaction ID" value="UER00320"/>
</dbReference>
<evidence type="ECO:0000259" key="10">
    <source>
        <dbReference type="Pfam" id="PF02602"/>
    </source>
</evidence>
<dbReference type="SUPFAM" id="SSF69618">
    <property type="entry name" value="HemD-like"/>
    <property type="match status" value="1"/>
</dbReference>
<dbReference type="CDD" id="cd06578">
    <property type="entry name" value="HemD"/>
    <property type="match status" value="1"/>
</dbReference>
<evidence type="ECO:0000256" key="5">
    <source>
        <dbReference type="ARBA" id="ARBA00023244"/>
    </source>
</evidence>
<organism evidence="11 12">
    <name type="scientific">Acinetobacter radioresistens</name>
    <dbReference type="NCBI Taxonomy" id="40216"/>
    <lineage>
        <taxon>Bacteria</taxon>
        <taxon>Pseudomonadati</taxon>
        <taxon>Pseudomonadota</taxon>
        <taxon>Gammaproteobacteria</taxon>
        <taxon>Moraxellales</taxon>
        <taxon>Moraxellaceae</taxon>
        <taxon>Acinetobacter</taxon>
    </lineage>
</organism>
<dbReference type="RefSeq" id="WP_005017096.1">
    <property type="nucleotide sequence ID" value="NZ_BKHE01000005.1"/>
</dbReference>
<dbReference type="EC" id="4.2.1.75" evidence="3 9"/>